<protein>
    <submittedName>
        <fullName evidence="1">19935_t:CDS:1</fullName>
    </submittedName>
</protein>
<evidence type="ECO:0000313" key="1">
    <source>
        <dbReference type="EMBL" id="CAG8819967.1"/>
    </source>
</evidence>
<keyword evidence="2" id="KW-1185">Reference proteome</keyword>
<dbReference type="EMBL" id="CAJVQB010033563">
    <property type="protein sequence ID" value="CAG8819967.1"/>
    <property type="molecule type" value="Genomic_DNA"/>
</dbReference>
<evidence type="ECO:0000313" key="2">
    <source>
        <dbReference type="Proteomes" id="UP000789901"/>
    </source>
</evidence>
<sequence>NSSIQFGSPESHNEVTTLKDALNVNSNDINFSSTDFSLYAEHPIDNHELINNSLFQQKIPDQIQTLYQDLFDLFINHDMFDS</sequence>
<feature type="non-terminal residue" evidence="1">
    <location>
        <position position="1"/>
    </location>
</feature>
<dbReference type="Proteomes" id="UP000789901">
    <property type="component" value="Unassembled WGS sequence"/>
</dbReference>
<reference evidence="1 2" key="1">
    <citation type="submission" date="2021-06" db="EMBL/GenBank/DDBJ databases">
        <authorList>
            <person name="Kallberg Y."/>
            <person name="Tangrot J."/>
            <person name="Rosling A."/>
        </authorList>
    </citation>
    <scope>NUCLEOTIDE SEQUENCE [LARGE SCALE GENOMIC DNA]</scope>
    <source>
        <strain evidence="1 2">120-4 pot B 10/14</strain>
    </source>
</reference>
<name>A0ABN7W758_GIGMA</name>
<accession>A0ABN7W758</accession>
<comment type="caution">
    <text evidence="1">The sequence shown here is derived from an EMBL/GenBank/DDBJ whole genome shotgun (WGS) entry which is preliminary data.</text>
</comment>
<proteinExistence type="predicted"/>
<gene>
    <name evidence="1" type="ORF">GMARGA_LOCUS27449</name>
</gene>
<organism evidence="1 2">
    <name type="scientific">Gigaspora margarita</name>
    <dbReference type="NCBI Taxonomy" id="4874"/>
    <lineage>
        <taxon>Eukaryota</taxon>
        <taxon>Fungi</taxon>
        <taxon>Fungi incertae sedis</taxon>
        <taxon>Mucoromycota</taxon>
        <taxon>Glomeromycotina</taxon>
        <taxon>Glomeromycetes</taxon>
        <taxon>Diversisporales</taxon>
        <taxon>Gigasporaceae</taxon>
        <taxon>Gigaspora</taxon>
    </lineage>
</organism>